<dbReference type="InterPro" id="IPR015867">
    <property type="entry name" value="N-reg_PII/ATP_PRibTrfase_C"/>
</dbReference>
<organism evidence="2 3">
    <name type="scientific">Candidatus Nitrosymbiomonas proteolyticus</name>
    <dbReference type="NCBI Taxonomy" id="2608984"/>
    <lineage>
        <taxon>Bacteria</taxon>
        <taxon>Bacillati</taxon>
        <taxon>Armatimonadota</taxon>
        <taxon>Armatimonadota incertae sedis</taxon>
        <taxon>Candidatus Nitrosymbiomonas</taxon>
    </lineage>
</organism>
<dbReference type="GO" id="GO:0005524">
    <property type="term" value="F:ATP binding"/>
    <property type="evidence" value="ECO:0007669"/>
    <property type="project" value="TreeGrafter"/>
</dbReference>
<dbReference type="InterPro" id="IPR017918">
    <property type="entry name" value="N-reg_PII_CS"/>
</dbReference>
<proteinExistence type="inferred from homology"/>
<dbReference type="Pfam" id="PF00543">
    <property type="entry name" value="P-II"/>
    <property type="match status" value="1"/>
</dbReference>
<dbReference type="PROSITE" id="PS51343">
    <property type="entry name" value="PII_GLNB_DOM"/>
    <property type="match status" value="1"/>
</dbReference>
<dbReference type="KEGG" id="npy:NPRO_07550"/>
<dbReference type="PANTHER" id="PTHR30115">
    <property type="entry name" value="NITROGEN REGULATORY PROTEIN P-II"/>
    <property type="match status" value="1"/>
</dbReference>
<evidence type="ECO:0000313" key="2">
    <source>
        <dbReference type="EMBL" id="BBO23160.1"/>
    </source>
</evidence>
<reference evidence="2" key="1">
    <citation type="journal article" name="DNA Res.">
        <title>The physiological potential of anammox bacteria as revealed by their core genome structure.</title>
        <authorList>
            <person name="Okubo T."/>
            <person name="Toyoda A."/>
            <person name="Fukuhara K."/>
            <person name="Uchiyama I."/>
            <person name="Harigaya Y."/>
            <person name="Kuroiwa M."/>
            <person name="Suzuki T."/>
            <person name="Murakami Y."/>
            <person name="Suwa Y."/>
            <person name="Takami H."/>
        </authorList>
    </citation>
    <scope>NUCLEOTIDE SEQUENCE</scope>
    <source>
        <strain evidence="2">317325-2</strain>
    </source>
</reference>
<dbReference type="SMART" id="SM00938">
    <property type="entry name" value="P-II"/>
    <property type="match status" value="1"/>
</dbReference>
<name>A0A809R6I4_9BACT</name>
<dbReference type="PROSITE" id="PS00638">
    <property type="entry name" value="PII_GLNB_CTER"/>
    <property type="match status" value="1"/>
</dbReference>
<gene>
    <name evidence="2" type="ORF">NPRO_07550</name>
</gene>
<dbReference type="GO" id="GO:0005829">
    <property type="term" value="C:cytosol"/>
    <property type="evidence" value="ECO:0007669"/>
    <property type="project" value="TreeGrafter"/>
</dbReference>
<dbReference type="GO" id="GO:0006808">
    <property type="term" value="P:regulation of nitrogen utilization"/>
    <property type="evidence" value="ECO:0007669"/>
    <property type="project" value="InterPro"/>
</dbReference>
<protein>
    <submittedName>
        <fullName evidence="2">Nitrogen regulatory protein P-II family protein</fullName>
    </submittedName>
</protein>
<dbReference type="GO" id="GO:0030234">
    <property type="term" value="F:enzyme regulator activity"/>
    <property type="evidence" value="ECO:0007669"/>
    <property type="project" value="InterPro"/>
</dbReference>
<dbReference type="AlphaFoldDB" id="A0A809R6I4"/>
<evidence type="ECO:0000256" key="1">
    <source>
        <dbReference type="RuleBase" id="RU003936"/>
    </source>
</evidence>
<accession>A0A809R6I4</accession>
<dbReference type="Gene3D" id="3.30.70.120">
    <property type="match status" value="1"/>
</dbReference>
<dbReference type="Proteomes" id="UP000662873">
    <property type="component" value="Chromosome"/>
</dbReference>
<dbReference type="PANTHER" id="PTHR30115:SF11">
    <property type="entry name" value="NITROGEN REGULATORY PROTEIN P-II HOMOLOG"/>
    <property type="match status" value="1"/>
</dbReference>
<comment type="similarity">
    <text evidence="1">Belongs to the P(II) protein family.</text>
</comment>
<dbReference type="EMBL" id="AP021858">
    <property type="protein sequence ID" value="BBO23160.1"/>
    <property type="molecule type" value="Genomic_DNA"/>
</dbReference>
<evidence type="ECO:0000313" key="3">
    <source>
        <dbReference type="Proteomes" id="UP000662873"/>
    </source>
</evidence>
<dbReference type="PRINTS" id="PR00340">
    <property type="entry name" value="PIIGLNB"/>
</dbReference>
<dbReference type="SUPFAM" id="SSF54913">
    <property type="entry name" value="GlnB-like"/>
    <property type="match status" value="1"/>
</dbReference>
<dbReference type="InterPro" id="IPR002187">
    <property type="entry name" value="N-reg_PII"/>
</dbReference>
<dbReference type="InterPro" id="IPR011322">
    <property type="entry name" value="N-reg_PII-like_a/b"/>
</dbReference>
<sequence length="119" mass="12837">MAQVSKGLLRIVCYLRSHKLEEVKTAIAATGVSGMTVSDVRGCGNSPESAAWFGTEGFLVPLPIRSKIEVVIPESRKDDVVATILENARTGEHGDGKIFVERITDAIRIRTKERGSAAV</sequence>